<feature type="transmembrane region" description="Helical" evidence="1">
    <location>
        <begin position="203"/>
        <end position="221"/>
    </location>
</feature>
<evidence type="ECO:0000313" key="2">
    <source>
        <dbReference type="EMBL" id="SFR97845.1"/>
    </source>
</evidence>
<feature type="transmembrane region" description="Helical" evidence="1">
    <location>
        <begin position="227"/>
        <end position="248"/>
    </location>
</feature>
<evidence type="ECO:0008006" key="4">
    <source>
        <dbReference type="Google" id="ProtNLM"/>
    </source>
</evidence>
<evidence type="ECO:0000256" key="1">
    <source>
        <dbReference type="SAM" id="Phobius"/>
    </source>
</evidence>
<accession>A0A1I6L316</accession>
<dbReference type="AlphaFoldDB" id="A0A1I6L316"/>
<dbReference type="Proteomes" id="UP000199024">
    <property type="component" value="Unassembled WGS sequence"/>
</dbReference>
<dbReference type="OrthoDB" id="791664at2"/>
<feature type="transmembrane region" description="Helical" evidence="1">
    <location>
        <begin position="87"/>
        <end position="106"/>
    </location>
</feature>
<feature type="transmembrane region" description="Helical" evidence="1">
    <location>
        <begin position="122"/>
        <end position="141"/>
    </location>
</feature>
<feature type="transmembrane region" description="Helical" evidence="1">
    <location>
        <begin position="161"/>
        <end position="182"/>
    </location>
</feature>
<dbReference type="RefSeq" id="WP_141223764.1">
    <property type="nucleotide sequence ID" value="NZ_FOZL01000001.1"/>
</dbReference>
<dbReference type="STRING" id="474950.SAMN05421771_0182"/>
<keyword evidence="1" id="KW-1133">Transmembrane helix</keyword>
<keyword evidence="1" id="KW-0472">Membrane</keyword>
<proteinExistence type="predicted"/>
<keyword evidence="1" id="KW-0812">Transmembrane</keyword>
<reference evidence="2 3" key="1">
    <citation type="submission" date="2016-10" db="EMBL/GenBank/DDBJ databases">
        <authorList>
            <person name="de Groot N.N."/>
        </authorList>
    </citation>
    <scope>NUCLEOTIDE SEQUENCE [LARGE SCALE GENOMIC DNA]</scope>
    <source>
        <strain evidence="2 3">DSM 21001</strain>
    </source>
</reference>
<keyword evidence="3" id="KW-1185">Reference proteome</keyword>
<dbReference type="EMBL" id="FOZL01000001">
    <property type="protein sequence ID" value="SFR97845.1"/>
    <property type="molecule type" value="Genomic_DNA"/>
</dbReference>
<gene>
    <name evidence="2" type="ORF">SAMN05421771_0182</name>
</gene>
<protein>
    <recommendedName>
        <fullName evidence="4">Peptidase M50B-like</fullName>
    </recommendedName>
</protein>
<sequence length="255" mass="28495">MSSWHRAPLWRRGKLTLILLGFLWSSHAIAYMAHEYAHSFLAWAFHAKSNPLALDYGHLTMNNALYLDDIDENVDYDPLFASGRGSLAALIAVAGVLFGNGVLYLLSRRLYRTAKENGKPMMAFFLFLLVMMNAGNFLSYVPNRTFSTHADMATVERGLNVSPWAIVVLLGVPFALAVWHFFAKILPGARRFLFPAELPAQTGLVLLCAYAVFEFFGSSGFDRYGPASHWIAAVSVYLLFPLSVVLCWPEPLPRD</sequence>
<evidence type="ECO:0000313" key="3">
    <source>
        <dbReference type="Proteomes" id="UP000199024"/>
    </source>
</evidence>
<name>A0A1I6L316_9BACT</name>
<organism evidence="2 3">
    <name type="scientific">Granulicella pectinivorans</name>
    <dbReference type="NCBI Taxonomy" id="474950"/>
    <lineage>
        <taxon>Bacteria</taxon>
        <taxon>Pseudomonadati</taxon>
        <taxon>Acidobacteriota</taxon>
        <taxon>Terriglobia</taxon>
        <taxon>Terriglobales</taxon>
        <taxon>Acidobacteriaceae</taxon>
        <taxon>Granulicella</taxon>
    </lineage>
</organism>